<dbReference type="PANTHER" id="PTHR13339:SF0">
    <property type="entry name" value="COP9 SIGNALOSOME COMPLEX SUBUNIT 8"/>
    <property type="match status" value="1"/>
</dbReference>
<feature type="domain" description="CSN8/PSMD8/EIF3K" evidence="6">
    <location>
        <begin position="39"/>
        <end position="170"/>
    </location>
</feature>
<comment type="subcellular location">
    <subcellularLocation>
        <location evidence="2">Cytoplasm</location>
    </subcellularLocation>
    <subcellularLocation>
        <location evidence="1">Nucleus</location>
    </subcellularLocation>
</comment>
<protein>
    <recommendedName>
        <fullName evidence="6">CSN8/PSMD8/EIF3K domain-containing protein</fullName>
    </recommendedName>
</protein>
<evidence type="ECO:0000256" key="2">
    <source>
        <dbReference type="ARBA" id="ARBA00004496"/>
    </source>
</evidence>
<evidence type="ECO:0000259" key="6">
    <source>
        <dbReference type="Pfam" id="PF10075"/>
    </source>
</evidence>
<dbReference type="EMBL" id="JAEPQZ010000009">
    <property type="protein sequence ID" value="KAG2177372.1"/>
    <property type="molecule type" value="Genomic_DNA"/>
</dbReference>
<dbReference type="GO" id="GO:0010387">
    <property type="term" value="P:COP9 signalosome assembly"/>
    <property type="evidence" value="ECO:0007669"/>
    <property type="project" value="InterPro"/>
</dbReference>
<evidence type="ECO:0000313" key="7">
    <source>
        <dbReference type="EMBL" id="KAG2177372.1"/>
    </source>
</evidence>
<keyword evidence="8" id="KW-1185">Reference proteome</keyword>
<evidence type="ECO:0000256" key="1">
    <source>
        <dbReference type="ARBA" id="ARBA00004123"/>
    </source>
</evidence>
<evidence type="ECO:0000256" key="3">
    <source>
        <dbReference type="ARBA" id="ARBA00022490"/>
    </source>
</evidence>
<dbReference type="GO" id="GO:0008180">
    <property type="term" value="C:COP9 signalosome"/>
    <property type="evidence" value="ECO:0007669"/>
    <property type="project" value="UniProtKB-KW"/>
</dbReference>
<dbReference type="PANTHER" id="PTHR13339">
    <property type="entry name" value="COP9 SIGNALOSOME COMPLEX SUBUNIT 8"/>
    <property type="match status" value="1"/>
</dbReference>
<reference evidence="7" key="1">
    <citation type="submission" date="2020-12" db="EMBL/GenBank/DDBJ databases">
        <title>Metabolic potential, ecology and presence of endohyphal bacteria is reflected in genomic diversity of Mucoromycotina.</title>
        <authorList>
            <person name="Muszewska A."/>
            <person name="Okrasinska A."/>
            <person name="Steczkiewicz K."/>
            <person name="Drgas O."/>
            <person name="Orlowska M."/>
            <person name="Perlinska-Lenart U."/>
            <person name="Aleksandrzak-Piekarczyk T."/>
            <person name="Szatraj K."/>
            <person name="Zielenkiewicz U."/>
            <person name="Pilsyk S."/>
            <person name="Malc E."/>
            <person name="Mieczkowski P."/>
            <person name="Kruszewska J.S."/>
            <person name="Biernat P."/>
            <person name="Pawlowska J."/>
        </authorList>
    </citation>
    <scope>NUCLEOTIDE SEQUENCE</scope>
    <source>
        <strain evidence="7">WA0000067209</strain>
    </source>
</reference>
<dbReference type="OrthoDB" id="5351233at2759"/>
<sequence>MEDIAQKIVDKDYLGLIDTCEALEFEIAAFPHDSVPIAHVYSTLLTCYLIVNDLNSARFLRKRILQHYKTENQVPELLNAIWQVGTALWNKALPEAYIALDAYQWDDDMKPLMLALKESIQENAYNLICQSFSAIRANSVATMLGSSEDALAAELIKRGWTIDTEKQIWNPVKAVALVQHNISLSQLSTLEDTLVYLESS</sequence>
<keyword evidence="4" id="KW-0736">Signalosome</keyword>
<name>A0A8H7PNJ6_MORIS</name>
<dbReference type="Pfam" id="PF10075">
    <property type="entry name" value="CSN8_PSD8_EIF3K"/>
    <property type="match status" value="1"/>
</dbReference>
<keyword evidence="3" id="KW-0963">Cytoplasm</keyword>
<evidence type="ECO:0000313" key="8">
    <source>
        <dbReference type="Proteomes" id="UP000654370"/>
    </source>
</evidence>
<dbReference type="InterPro" id="IPR033464">
    <property type="entry name" value="CSN8_PSD8_EIF3K"/>
</dbReference>
<proteinExistence type="predicted"/>
<evidence type="ECO:0000256" key="5">
    <source>
        <dbReference type="ARBA" id="ARBA00023242"/>
    </source>
</evidence>
<comment type="caution">
    <text evidence="7">The sequence shown here is derived from an EMBL/GenBank/DDBJ whole genome shotgun (WGS) entry which is preliminary data.</text>
</comment>
<gene>
    <name evidence="7" type="ORF">INT43_008029</name>
</gene>
<dbReference type="Proteomes" id="UP000654370">
    <property type="component" value="Unassembled WGS sequence"/>
</dbReference>
<dbReference type="GO" id="GO:0005737">
    <property type="term" value="C:cytoplasm"/>
    <property type="evidence" value="ECO:0007669"/>
    <property type="project" value="UniProtKB-SubCell"/>
</dbReference>
<keyword evidence="5" id="KW-0539">Nucleus</keyword>
<dbReference type="GO" id="GO:0000338">
    <property type="term" value="P:protein deneddylation"/>
    <property type="evidence" value="ECO:0007669"/>
    <property type="project" value="InterPro"/>
</dbReference>
<organism evidence="7 8">
    <name type="scientific">Mortierella isabellina</name>
    <name type="common">Filamentous fungus</name>
    <name type="synonym">Umbelopsis isabellina</name>
    <dbReference type="NCBI Taxonomy" id="91625"/>
    <lineage>
        <taxon>Eukaryota</taxon>
        <taxon>Fungi</taxon>
        <taxon>Fungi incertae sedis</taxon>
        <taxon>Mucoromycota</taxon>
        <taxon>Mucoromycotina</taxon>
        <taxon>Umbelopsidomycetes</taxon>
        <taxon>Umbelopsidales</taxon>
        <taxon>Umbelopsidaceae</taxon>
        <taxon>Umbelopsis</taxon>
    </lineage>
</organism>
<accession>A0A8H7PNJ6</accession>
<dbReference type="AlphaFoldDB" id="A0A8H7PNJ6"/>
<evidence type="ECO:0000256" key="4">
    <source>
        <dbReference type="ARBA" id="ARBA00022790"/>
    </source>
</evidence>
<dbReference type="InterPro" id="IPR033205">
    <property type="entry name" value="COP9_CSN8"/>
</dbReference>